<evidence type="ECO:0000313" key="2">
    <source>
        <dbReference type="EMBL" id="ETP35507.1"/>
    </source>
</evidence>
<dbReference type="OrthoDB" id="126050at2759"/>
<accession>W2YL13</accession>
<gene>
    <name evidence="2" type="ORF">F442_16350</name>
</gene>
<evidence type="ECO:0000313" key="3">
    <source>
        <dbReference type="Proteomes" id="UP000018948"/>
    </source>
</evidence>
<dbReference type="Proteomes" id="UP000018948">
    <property type="component" value="Unassembled WGS sequence"/>
</dbReference>
<dbReference type="EMBL" id="ANIY01003433">
    <property type="protein sequence ID" value="ETP35507.1"/>
    <property type="molecule type" value="Genomic_DNA"/>
</dbReference>
<name>W2YL13_PHYNI</name>
<feature type="region of interest" description="Disordered" evidence="1">
    <location>
        <begin position="89"/>
        <end position="111"/>
    </location>
</feature>
<proteinExistence type="predicted"/>
<dbReference type="AlphaFoldDB" id="W2YL13"/>
<reference evidence="2 3" key="1">
    <citation type="submission" date="2013-11" db="EMBL/GenBank/DDBJ databases">
        <title>The Genome Sequence of Phytophthora parasitica P10297.</title>
        <authorList>
            <consortium name="The Broad Institute Genomics Platform"/>
            <person name="Russ C."/>
            <person name="Tyler B."/>
            <person name="Panabieres F."/>
            <person name="Shan W."/>
            <person name="Tripathy S."/>
            <person name="Grunwald N."/>
            <person name="Machado M."/>
            <person name="Johnson C.S."/>
            <person name="Walker B."/>
            <person name="Young S.K."/>
            <person name="Zeng Q."/>
            <person name="Gargeya S."/>
            <person name="Fitzgerald M."/>
            <person name="Haas B."/>
            <person name="Abouelleil A."/>
            <person name="Allen A.W."/>
            <person name="Alvarado L."/>
            <person name="Arachchi H.M."/>
            <person name="Berlin A.M."/>
            <person name="Chapman S.B."/>
            <person name="Gainer-Dewar J."/>
            <person name="Goldberg J."/>
            <person name="Griggs A."/>
            <person name="Gujja S."/>
            <person name="Hansen M."/>
            <person name="Howarth C."/>
            <person name="Imamovic A."/>
            <person name="Ireland A."/>
            <person name="Larimer J."/>
            <person name="McCowan C."/>
            <person name="Murphy C."/>
            <person name="Pearson M."/>
            <person name="Poon T.W."/>
            <person name="Priest M."/>
            <person name="Roberts A."/>
            <person name="Saif S."/>
            <person name="Shea T."/>
            <person name="Sisk P."/>
            <person name="Sykes S."/>
            <person name="Wortman J."/>
            <person name="Nusbaum C."/>
            <person name="Birren B."/>
        </authorList>
    </citation>
    <scope>NUCLEOTIDE SEQUENCE [LARGE SCALE GENOMIC DNA]</scope>
    <source>
        <strain evidence="2 3">P10297</strain>
    </source>
</reference>
<sequence length="129" mass="15057">MEESDEAMVPHCETGMPIAVYPPLPPYTDRELMLTRETTIRTAVMQGGETHRQVEALAQHSAAVQQMTAEQIGQVKRQQEHLATKKSEYLQQQHDRQSAMHEQQQDMKQQMEEHRRFLEEQFRLLKAAE</sequence>
<comment type="caution">
    <text evidence="2">The sequence shown here is derived from an EMBL/GenBank/DDBJ whole genome shotgun (WGS) entry which is preliminary data.</text>
</comment>
<protein>
    <submittedName>
        <fullName evidence="2">Uncharacterized protein</fullName>
    </submittedName>
</protein>
<evidence type="ECO:0000256" key="1">
    <source>
        <dbReference type="SAM" id="MobiDB-lite"/>
    </source>
</evidence>
<organism evidence="2 3">
    <name type="scientific">Phytophthora nicotianae P10297</name>
    <dbReference type="NCBI Taxonomy" id="1317064"/>
    <lineage>
        <taxon>Eukaryota</taxon>
        <taxon>Sar</taxon>
        <taxon>Stramenopiles</taxon>
        <taxon>Oomycota</taxon>
        <taxon>Peronosporomycetes</taxon>
        <taxon>Peronosporales</taxon>
        <taxon>Peronosporaceae</taxon>
        <taxon>Phytophthora</taxon>
    </lineage>
</organism>